<dbReference type="PANTHER" id="PTHR31672:SF2">
    <property type="entry name" value="F-BOX DOMAIN-CONTAINING PROTEIN"/>
    <property type="match status" value="1"/>
</dbReference>
<dbReference type="EMBL" id="JAEFBK010000010">
    <property type="protein sequence ID" value="KAG7559076.1"/>
    <property type="molecule type" value="Genomic_DNA"/>
</dbReference>
<proteinExistence type="predicted"/>
<accession>A0A8T1ZIF6</accession>
<protein>
    <submittedName>
        <fullName evidence="2">F-box domain</fullName>
    </submittedName>
</protein>
<evidence type="ECO:0000313" key="3">
    <source>
        <dbReference type="Proteomes" id="UP000694240"/>
    </source>
</evidence>
<keyword evidence="3" id="KW-1185">Reference proteome</keyword>
<dbReference type="Pfam" id="PF00646">
    <property type="entry name" value="F-box"/>
    <property type="match status" value="2"/>
</dbReference>
<sequence>MERQIKKDMDLLTEDLWEIILARLPLKSIITTPKLVCKVWKSIIESRCFRDLFQSLHQNSHSSSWSLMCRGCETEIMSHYGSDNWNLKHSLGSYISSFLTNKFENYNEARVVSYTDVGLILIHRVSNQSFYVANPVSRQCVEIVPLASQKEERFWILGIATRVVNAVVLGYKVVLLKPKFTFLRPSAVVASFPITYISKEFNNPISLKGSLHWLAHGSDYQDFVVSIDFYAIDSRSDRCRATPFPDLDKDMDLLTEDLWEIIFARLPLESIITTPKLVCKVWKSIIGSRCFRDLFQSLHQNSQSSSWSLMCRGCETEIMSHYGSDNWNLKHSLGSYISSFLTEKFENYNEARVVSYTDVGLILIHRVSNQSFYVANPVSRQCVEILPLASQKQERFWILGIATRVENGVVLGYKVVLLKPNFTFLIYSSETGLWSLNSASFPFTYISQEFNNPISLNGSLHWLAHGSNYQDFVVSIDFYAIDSRSDRCRATKFPDLDKVPKFIRTCTTSQGSLMYMNIFSIPKVDGNLEDKLCVWRLESWQWRLVSEISLDSIKTGFDYIPLGINPFDAKTVYLWSRKCLLSINLHNGDFVLHKDMERSSEGRILNSVDCPRDMKYILESNFASFVLPQWMYPFPSMVRRV</sequence>
<dbReference type="InterPro" id="IPR050796">
    <property type="entry name" value="SCF_F-box_component"/>
</dbReference>
<evidence type="ECO:0000313" key="2">
    <source>
        <dbReference type="EMBL" id="KAG7559076.1"/>
    </source>
</evidence>
<dbReference type="Pfam" id="PF24750">
    <property type="entry name" value="b-prop_At3g26010-like"/>
    <property type="match status" value="2"/>
</dbReference>
<dbReference type="InterPro" id="IPR056592">
    <property type="entry name" value="Beta-prop_At3g26010-like"/>
</dbReference>
<evidence type="ECO:0000259" key="1">
    <source>
        <dbReference type="SMART" id="SM00256"/>
    </source>
</evidence>
<name>A0A8T1ZIF6_9BRAS</name>
<dbReference type="AlphaFoldDB" id="A0A8T1ZIF6"/>
<reference evidence="2 3" key="1">
    <citation type="submission" date="2020-12" db="EMBL/GenBank/DDBJ databases">
        <title>Concerted genomic and epigenomic changes stabilize Arabidopsis allopolyploids.</title>
        <authorList>
            <person name="Chen Z."/>
        </authorList>
    </citation>
    <scope>NUCLEOTIDE SEQUENCE [LARGE SCALE GENOMIC DNA]</scope>
    <source>
        <strain evidence="2">Allo738</strain>
        <tissue evidence="2">Leaf</tissue>
    </source>
</reference>
<dbReference type="SMART" id="SM00256">
    <property type="entry name" value="FBOX"/>
    <property type="match status" value="2"/>
</dbReference>
<comment type="caution">
    <text evidence="2">The sequence shown here is derived from an EMBL/GenBank/DDBJ whole genome shotgun (WGS) entry which is preliminary data.</text>
</comment>
<gene>
    <name evidence="2" type="ORF">ISN45_Aa05g006840</name>
</gene>
<organism evidence="2 3">
    <name type="scientific">Arabidopsis thaliana x Arabidopsis arenosa</name>
    <dbReference type="NCBI Taxonomy" id="1240361"/>
    <lineage>
        <taxon>Eukaryota</taxon>
        <taxon>Viridiplantae</taxon>
        <taxon>Streptophyta</taxon>
        <taxon>Embryophyta</taxon>
        <taxon>Tracheophyta</taxon>
        <taxon>Spermatophyta</taxon>
        <taxon>Magnoliopsida</taxon>
        <taxon>eudicotyledons</taxon>
        <taxon>Gunneridae</taxon>
        <taxon>Pentapetalae</taxon>
        <taxon>rosids</taxon>
        <taxon>malvids</taxon>
        <taxon>Brassicales</taxon>
        <taxon>Brassicaceae</taxon>
        <taxon>Camelineae</taxon>
        <taxon>Arabidopsis</taxon>
    </lineage>
</organism>
<dbReference type="InterPro" id="IPR001810">
    <property type="entry name" value="F-box_dom"/>
</dbReference>
<feature type="domain" description="F-box" evidence="1">
    <location>
        <begin position="12"/>
        <end position="53"/>
    </location>
</feature>
<dbReference type="Proteomes" id="UP000694240">
    <property type="component" value="Chromosome 10"/>
</dbReference>
<dbReference type="PANTHER" id="PTHR31672">
    <property type="entry name" value="BNACNNG10540D PROTEIN"/>
    <property type="match status" value="1"/>
</dbReference>
<feature type="domain" description="F-box" evidence="1">
    <location>
        <begin position="254"/>
        <end position="295"/>
    </location>
</feature>